<sequence>MPSQRGLKLLLSVLGFPAGAGTIAYTLSGRYTSLMNFDGTFFLVKATQELYDDGIPKVPKDVQDAMDWVLGRKDTEYKSSGNGQARRRKKRETEQQSQTPQVTSSDSTTQEEKPEIFADDSKKKKYWCRYFDYSGGRDNVIMQYDPFCTLYNVFDLKSLNSSLQQASTDTTSQIQNKQITVKLEDFQAKTEDLEKKRLKSNAEFKKGGFYVLKLDKNKIPQANSTFTIEITKPGKDKWRAEKTYQPKISAVKIQAQLTGDPFDSVKLIFSNPLPSSRLLVKKVNETVTVVDSSELSTSPPSEDEDASYYFKSSKNGDEKLY</sequence>
<feature type="compositionally biased region" description="Polar residues" evidence="2">
    <location>
        <begin position="291"/>
        <end position="300"/>
    </location>
</feature>
<feature type="coiled-coil region" evidence="1">
    <location>
        <begin position="176"/>
        <end position="203"/>
    </location>
</feature>
<keyword evidence="4" id="KW-1185">Reference proteome</keyword>
<feature type="non-terminal residue" evidence="3">
    <location>
        <position position="321"/>
    </location>
</feature>
<dbReference type="EMBL" id="QKVO01000004">
    <property type="protein sequence ID" value="RAO95099.1"/>
    <property type="molecule type" value="Genomic_DNA"/>
</dbReference>
<evidence type="ECO:0000256" key="1">
    <source>
        <dbReference type="SAM" id="Coils"/>
    </source>
</evidence>
<evidence type="ECO:0000313" key="4">
    <source>
        <dbReference type="Proteomes" id="UP000249762"/>
    </source>
</evidence>
<feature type="region of interest" description="Disordered" evidence="2">
    <location>
        <begin position="291"/>
        <end position="321"/>
    </location>
</feature>
<evidence type="ECO:0000256" key="2">
    <source>
        <dbReference type="SAM" id="MobiDB-lite"/>
    </source>
</evidence>
<gene>
    <name evidence="3" type="ORF">DNK47_01690</name>
</gene>
<dbReference type="Proteomes" id="UP000249762">
    <property type="component" value="Unassembled WGS sequence"/>
</dbReference>
<keyword evidence="1" id="KW-0175">Coiled coil</keyword>
<proteinExistence type="predicted"/>
<feature type="compositionally biased region" description="Polar residues" evidence="2">
    <location>
        <begin position="95"/>
        <end position="108"/>
    </location>
</feature>
<organism evidence="3 4">
    <name type="scientific">Mycoplasma wenyonii</name>
    <dbReference type="NCBI Taxonomy" id="65123"/>
    <lineage>
        <taxon>Bacteria</taxon>
        <taxon>Bacillati</taxon>
        <taxon>Mycoplasmatota</taxon>
        <taxon>Mollicutes</taxon>
        <taxon>Mycoplasmataceae</taxon>
        <taxon>Mycoplasma</taxon>
    </lineage>
</organism>
<accession>A0A328PVF6</accession>
<comment type="caution">
    <text evidence="3">The sequence shown here is derived from an EMBL/GenBank/DDBJ whole genome shotgun (WGS) entry which is preliminary data.</text>
</comment>
<protein>
    <submittedName>
        <fullName evidence="3">Uncharacterized protein</fullName>
    </submittedName>
</protein>
<feature type="region of interest" description="Disordered" evidence="2">
    <location>
        <begin position="75"/>
        <end position="116"/>
    </location>
</feature>
<name>A0A328PVF6_9MOLU</name>
<reference evidence="4" key="1">
    <citation type="submission" date="2018-06" db="EMBL/GenBank/DDBJ databases">
        <authorList>
            <person name="Martinez Ocampo F."/>
            <person name="Quiroz Castaneda R.E."/>
            <person name="Rojas Lopez X."/>
        </authorList>
    </citation>
    <scope>NUCLEOTIDE SEQUENCE [LARGE SCALE GENOMIC DNA]</scope>
    <source>
        <strain evidence="4">INIFAP02</strain>
    </source>
</reference>
<evidence type="ECO:0000313" key="3">
    <source>
        <dbReference type="EMBL" id="RAO95099.1"/>
    </source>
</evidence>
<dbReference type="AlphaFoldDB" id="A0A328PVF6"/>